<evidence type="ECO:0000313" key="4">
    <source>
        <dbReference type="EMBL" id="KAK1694013.1"/>
    </source>
</evidence>
<dbReference type="Gene3D" id="4.10.60.10">
    <property type="entry name" value="Zinc finger, CCHC-type"/>
    <property type="match status" value="1"/>
</dbReference>
<dbReference type="InterPro" id="IPR001878">
    <property type="entry name" value="Znf_CCHC"/>
</dbReference>
<dbReference type="InterPro" id="IPR036875">
    <property type="entry name" value="Znf_CCHC_sf"/>
</dbReference>
<organism evidence="4 5">
    <name type="scientific">Lolium multiflorum</name>
    <name type="common">Italian ryegrass</name>
    <name type="synonym">Lolium perenne subsp. multiflorum</name>
    <dbReference type="NCBI Taxonomy" id="4521"/>
    <lineage>
        <taxon>Eukaryota</taxon>
        <taxon>Viridiplantae</taxon>
        <taxon>Streptophyta</taxon>
        <taxon>Embryophyta</taxon>
        <taxon>Tracheophyta</taxon>
        <taxon>Spermatophyta</taxon>
        <taxon>Magnoliopsida</taxon>
        <taxon>Liliopsida</taxon>
        <taxon>Poales</taxon>
        <taxon>Poaceae</taxon>
        <taxon>BOP clade</taxon>
        <taxon>Pooideae</taxon>
        <taxon>Poodae</taxon>
        <taxon>Poeae</taxon>
        <taxon>Poeae Chloroplast Group 2 (Poeae type)</taxon>
        <taxon>Loliodinae</taxon>
        <taxon>Loliinae</taxon>
        <taxon>Lolium</taxon>
    </lineage>
</organism>
<proteinExistence type="predicted"/>
<dbReference type="SUPFAM" id="SSF57756">
    <property type="entry name" value="Retrovirus zinc finger-like domains"/>
    <property type="match status" value="1"/>
</dbReference>
<evidence type="ECO:0000256" key="2">
    <source>
        <dbReference type="SAM" id="MobiDB-lite"/>
    </source>
</evidence>
<dbReference type="SMART" id="SM00343">
    <property type="entry name" value="ZnF_C2HC"/>
    <property type="match status" value="2"/>
</dbReference>
<name>A0AAD8TXK8_LOLMU</name>
<feature type="domain" description="CCHC-type" evidence="3">
    <location>
        <begin position="235"/>
        <end position="249"/>
    </location>
</feature>
<dbReference type="GO" id="GO:0003676">
    <property type="term" value="F:nucleic acid binding"/>
    <property type="evidence" value="ECO:0007669"/>
    <property type="project" value="InterPro"/>
</dbReference>
<evidence type="ECO:0000313" key="5">
    <source>
        <dbReference type="Proteomes" id="UP001231189"/>
    </source>
</evidence>
<evidence type="ECO:0000256" key="1">
    <source>
        <dbReference type="PROSITE-ProRule" id="PRU00047"/>
    </source>
</evidence>
<keyword evidence="1" id="KW-0862">Zinc</keyword>
<keyword evidence="5" id="KW-1185">Reference proteome</keyword>
<comment type="caution">
    <text evidence="4">The sequence shown here is derived from an EMBL/GenBank/DDBJ whole genome shotgun (WGS) entry which is preliminary data.</text>
</comment>
<dbReference type="Proteomes" id="UP001231189">
    <property type="component" value="Unassembled WGS sequence"/>
</dbReference>
<dbReference type="Pfam" id="PF00098">
    <property type="entry name" value="zf-CCHC"/>
    <property type="match status" value="2"/>
</dbReference>
<feature type="compositionally biased region" description="Basic residues" evidence="2">
    <location>
        <begin position="211"/>
        <end position="223"/>
    </location>
</feature>
<sequence>MERFLDMGFSSPKDPQNLSLEEEKNSCLDALASHVFSIVVSNVVTSSIMPFGSAHELWTNLQDKYDVSKIIEDDCIASTSGRDEFSSSSTSPKCEETKDSIGQDKTLKGASSNSSSLSHGPHICLMAKGSTVPPTMEPNMSRGDKDEDEYEEEDWVVSLRDKEEIKELKAQVTSLKNDLVKGHEGKCKLDMMLSMQQSPNDKSGLGFKSNNKNKSKNNNKKKGQVQVKDPAKIVCFKCNIEGHHVRSCPLKKKQNGKRPQAQTHIQPQVVEMPLPKKKQANAPIVEKPSEKKEKKRTCYICREKGHISSLCTIGTSSNSITIDDVYSLRKDEGGNVFAKFVGAQSGVKKRTIWVAKPIVTNLLGPNLVGDQQSKI</sequence>
<gene>
    <name evidence="4" type="ORF">QYE76_010710</name>
</gene>
<keyword evidence="1" id="KW-0479">Metal-binding</keyword>
<reference evidence="4" key="1">
    <citation type="submission" date="2023-07" db="EMBL/GenBank/DDBJ databases">
        <title>A chromosome-level genome assembly of Lolium multiflorum.</title>
        <authorList>
            <person name="Chen Y."/>
            <person name="Copetti D."/>
            <person name="Kolliker R."/>
            <person name="Studer B."/>
        </authorList>
    </citation>
    <scope>NUCLEOTIDE SEQUENCE</scope>
    <source>
        <strain evidence="4">02402/16</strain>
        <tissue evidence="4">Leaf</tissue>
    </source>
</reference>
<feature type="compositionally biased region" description="Basic and acidic residues" evidence="2">
    <location>
        <begin position="93"/>
        <end position="107"/>
    </location>
</feature>
<dbReference type="PROSITE" id="PS50158">
    <property type="entry name" value="ZF_CCHC"/>
    <property type="match status" value="1"/>
</dbReference>
<dbReference type="GO" id="GO:0008270">
    <property type="term" value="F:zinc ion binding"/>
    <property type="evidence" value="ECO:0007669"/>
    <property type="project" value="UniProtKB-KW"/>
</dbReference>
<accession>A0AAD8TXK8</accession>
<dbReference type="EMBL" id="JAUUTY010000001">
    <property type="protein sequence ID" value="KAK1694013.1"/>
    <property type="molecule type" value="Genomic_DNA"/>
</dbReference>
<feature type="region of interest" description="Disordered" evidence="2">
    <location>
        <begin position="196"/>
        <end position="226"/>
    </location>
</feature>
<keyword evidence="1" id="KW-0863">Zinc-finger</keyword>
<protein>
    <recommendedName>
        <fullName evidence="3">CCHC-type domain-containing protein</fullName>
    </recommendedName>
</protein>
<dbReference type="AlphaFoldDB" id="A0AAD8TXK8"/>
<evidence type="ECO:0000259" key="3">
    <source>
        <dbReference type="PROSITE" id="PS50158"/>
    </source>
</evidence>
<feature type="region of interest" description="Disordered" evidence="2">
    <location>
        <begin position="79"/>
        <end position="151"/>
    </location>
</feature>